<evidence type="ECO:0000256" key="1">
    <source>
        <dbReference type="SAM" id="MobiDB-lite"/>
    </source>
</evidence>
<dbReference type="Proteomes" id="UP000696485">
    <property type="component" value="Unassembled WGS sequence"/>
</dbReference>
<protein>
    <submittedName>
        <fullName evidence="2">Uncharacterized protein</fullName>
    </submittedName>
</protein>
<dbReference type="EMBL" id="JAAAUY010000087">
    <property type="protein sequence ID" value="KAF9335741.1"/>
    <property type="molecule type" value="Genomic_DNA"/>
</dbReference>
<feature type="compositionally biased region" description="Basic and acidic residues" evidence="1">
    <location>
        <begin position="40"/>
        <end position="53"/>
    </location>
</feature>
<comment type="caution">
    <text evidence="2">The sequence shown here is derived from an EMBL/GenBank/DDBJ whole genome shotgun (WGS) entry which is preliminary data.</text>
</comment>
<proteinExistence type="predicted"/>
<feature type="non-terminal residue" evidence="2">
    <location>
        <position position="1"/>
    </location>
</feature>
<feature type="region of interest" description="Disordered" evidence="1">
    <location>
        <begin position="16"/>
        <end position="60"/>
    </location>
</feature>
<evidence type="ECO:0000313" key="2">
    <source>
        <dbReference type="EMBL" id="KAF9335741.1"/>
    </source>
</evidence>
<gene>
    <name evidence="2" type="ORF">BG006_010722</name>
</gene>
<accession>A0A9P5VQ04</accession>
<keyword evidence="3" id="KW-1185">Reference proteome</keyword>
<feature type="compositionally biased region" description="Basic and acidic residues" evidence="1">
    <location>
        <begin position="19"/>
        <end position="29"/>
    </location>
</feature>
<evidence type="ECO:0000313" key="3">
    <source>
        <dbReference type="Proteomes" id="UP000696485"/>
    </source>
</evidence>
<dbReference type="Pfam" id="PF09741">
    <property type="entry name" value="DUF2045"/>
    <property type="match status" value="1"/>
</dbReference>
<sequence>MSDLKNILDRLVQENLHGPIDHRNQDPVKSHALRQATRPPVDHHTYRNMHQDLNDDDDEDLDVRDPRWRRLFQEFFLADHSDDRNDDLLFFVQRPEVENGGLGTDPVFVKRKVKGTKRILTTEQEAVVLWKDTFFLNVIVQ</sequence>
<dbReference type="InterPro" id="IPR019141">
    <property type="entry name" value="DUF2045"/>
</dbReference>
<dbReference type="AlphaFoldDB" id="A0A9P5VQ04"/>
<reference evidence="2" key="1">
    <citation type="journal article" date="2020" name="Fungal Divers.">
        <title>Resolving the Mortierellaceae phylogeny through synthesis of multi-gene phylogenetics and phylogenomics.</title>
        <authorList>
            <person name="Vandepol N."/>
            <person name="Liber J."/>
            <person name="Desiro A."/>
            <person name="Na H."/>
            <person name="Kennedy M."/>
            <person name="Barry K."/>
            <person name="Grigoriev I.V."/>
            <person name="Miller A.N."/>
            <person name="O'Donnell K."/>
            <person name="Stajich J.E."/>
            <person name="Bonito G."/>
        </authorList>
    </citation>
    <scope>NUCLEOTIDE SEQUENCE</scope>
    <source>
        <strain evidence="2">NVP1</strain>
    </source>
</reference>
<organism evidence="2 3">
    <name type="scientific">Podila minutissima</name>
    <dbReference type="NCBI Taxonomy" id="64525"/>
    <lineage>
        <taxon>Eukaryota</taxon>
        <taxon>Fungi</taxon>
        <taxon>Fungi incertae sedis</taxon>
        <taxon>Mucoromycota</taxon>
        <taxon>Mortierellomycotina</taxon>
        <taxon>Mortierellomycetes</taxon>
        <taxon>Mortierellales</taxon>
        <taxon>Mortierellaceae</taxon>
        <taxon>Podila</taxon>
    </lineage>
</organism>
<name>A0A9P5VQ04_9FUNG</name>